<name>A0A6A6WAW5_9PEZI</name>
<evidence type="ECO:0000256" key="4">
    <source>
        <dbReference type="ARBA" id="ARBA00022692"/>
    </source>
</evidence>
<dbReference type="GO" id="GO:0043529">
    <property type="term" value="C:GET complex"/>
    <property type="evidence" value="ECO:0007669"/>
    <property type="project" value="InterPro"/>
</dbReference>
<dbReference type="AlphaFoldDB" id="A0A6A6WAW5"/>
<reference evidence="11" key="1">
    <citation type="journal article" date="2020" name="Stud. Mycol.">
        <title>101 Dothideomycetes genomes: a test case for predicting lifestyles and emergence of pathogens.</title>
        <authorList>
            <person name="Haridas S."/>
            <person name="Albert R."/>
            <person name="Binder M."/>
            <person name="Bloem J."/>
            <person name="Labutti K."/>
            <person name="Salamov A."/>
            <person name="Andreopoulos B."/>
            <person name="Baker S."/>
            <person name="Barry K."/>
            <person name="Bills G."/>
            <person name="Bluhm B."/>
            <person name="Cannon C."/>
            <person name="Castanera R."/>
            <person name="Culley D."/>
            <person name="Daum C."/>
            <person name="Ezra D."/>
            <person name="Gonzalez J."/>
            <person name="Henrissat B."/>
            <person name="Kuo A."/>
            <person name="Liang C."/>
            <person name="Lipzen A."/>
            <person name="Lutzoni F."/>
            <person name="Magnuson J."/>
            <person name="Mondo S."/>
            <person name="Nolan M."/>
            <person name="Ohm R."/>
            <person name="Pangilinan J."/>
            <person name="Park H.-J."/>
            <person name="Ramirez L."/>
            <person name="Alfaro M."/>
            <person name="Sun H."/>
            <person name="Tritt A."/>
            <person name="Yoshinaga Y."/>
            <person name="Zwiers L.-H."/>
            <person name="Turgeon B."/>
            <person name="Goodwin S."/>
            <person name="Spatafora J."/>
            <person name="Crous P."/>
            <person name="Grigoriev I."/>
        </authorList>
    </citation>
    <scope>NUCLEOTIDE SEQUENCE</scope>
    <source>
        <strain evidence="11">CBS 121739</strain>
    </source>
</reference>
<dbReference type="InterPro" id="IPR027538">
    <property type="entry name" value="Get1_fungi"/>
</dbReference>
<accession>A0A6A6WAW5</accession>
<keyword evidence="6 9" id="KW-1133">Transmembrane helix</keyword>
<dbReference type="PANTHER" id="PTHR42650">
    <property type="entry name" value="TAIL-ANCHORED PROTEIN INSERTION RECEPTOR WRB"/>
    <property type="match status" value="1"/>
</dbReference>
<evidence type="ECO:0000256" key="10">
    <source>
        <dbReference type="SAM" id="MobiDB-lite"/>
    </source>
</evidence>
<feature type="compositionally biased region" description="Polar residues" evidence="10">
    <location>
        <begin position="189"/>
        <end position="207"/>
    </location>
</feature>
<evidence type="ECO:0000256" key="1">
    <source>
        <dbReference type="ARBA" id="ARBA00004477"/>
    </source>
</evidence>
<dbReference type="GO" id="GO:0005789">
    <property type="term" value="C:endoplasmic reticulum membrane"/>
    <property type="evidence" value="ECO:0007669"/>
    <property type="project" value="UniProtKB-SubCell"/>
</dbReference>
<dbReference type="GO" id="GO:0043495">
    <property type="term" value="F:protein-membrane adaptor activity"/>
    <property type="evidence" value="ECO:0007669"/>
    <property type="project" value="TreeGrafter"/>
</dbReference>
<proteinExistence type="inferred from homology"/>
<comment type="caution">
    <text evidence="9">Lacks conserved residue(s) required for the propagation of feature annotation.</text>
</comment>
<comment type="subcellular location">
    <subcellularLocation>
        <location evidence="1">Endoplasmic reticulum membrane</location>
        <topology evidence="1">Multi-pass membrane protein</topology>
    </subcellularLocation>
</comment>
<evidence type="ECO:0000313" key="12">
    <source>
        <dbReference type="Proteomes" id="UP000799437"/>
    </source>
</evidence>
<dbReference type="Proteomes" id="UP000799437">
    <property type="component" value="Unassembled WGS sequence"/>
</dbReference>
<dbReference type="InterPro" id="IPR028945">
    <property type="entry name" value="Get1"/>
</dbReference>
<evidence type="ECO:0000256" key="5">
    <source>
        <dbReference type="ARBA" id="ARBA00022824"/>
    </source>
</evidence>
<keyword evidence="4 9" id="KW-0812">Transmembrane</keyword>
<protein>
    <submittedName>
        <fullName evidence="11">Uncharacterized protein</fullName>
    </submittedName>
</protein>
<sequence length="216" mass="24433">MISLLLVVFILQVVIYLINTIGANTVNELAWLIYSKLPTSTAHAAQQNAKLKGEVVRLKKEMNGVSAQDNFSKWAKLRRQHDKALSDFEKSDSSIRAFKTKFDTAVKTFRWVSTSGLRFFLQFWYSKQPLFWIPQGWLPYYVEWLLSFPRAPLGSISIQIWGMACVSIVTMSGEALKAIYVLATEQAADQKNTSKGRPQAVPMQTSRPGPKGEKEL</sequence>
<keyword evidence="8 9" id="KW-0472">Membrane</keyword>
<evidence type="ECO:0000256" key="8">
    <source>
        <dbReference type="ARBA" id="ARBA00023136"/>
    </source>
</evidence>
<evidence type="ECO:0000256" key="7">
    <source>
        <dbReference type="ARBA" id="ARBA00023054"/>
    </source>
</evidence>
<comment type="similarity">
    <text evidence="2 9">Belongs to the WRB/GET1 family.</text>
</comment>
<dbReference type="PANTHER" id="PTHR42650:SF1">
    <property type="entry name" value="GUIDED ENTRY OF TAIL-ANCHORED PROTEINS FACTOR 1"/>
    <property type="match status" value="1"/>
</dbReference>
<dbReference type="HAMAP" id="MF_03113">
    <property type="entry name" value="Get1"/>
    <property type="match status" value="1"/>
</dbReference>
<dbReference type="FunFam" id="1.10.287.660:FF:000006">
    <property type="entry name" value="Protein GET1"/>
    <property type="match status" value="1"/>
</dbReference>
<dbReference type="Pfam" id="PF04420">
    <property type="entry name" value="CHD5"/>
    <property type="match status" value="1"/>
</dbReference>
<keyword evidence="5 9" id="KW-0256">Endoplasmic reticulum</keyword>
<evidence type="ECO:0000313" key="11">
    <source>
        <dbReference type="EMBL" id="KAF2759705.1"/>
    </source>
</evidence>
<feature type="topological domain" description="Cytoplasmic" evidence="9">
    <location>
        <begin position="173"/>
        <end position="216"/>
    </location>
</feature>
<keyword evidence="3 9" id="KW-0813">Transport</keyword>
<feature type="region of interest" description="Disordered" evidence="10">
    <location>
        <begin position="189"/>
        <end position="216"/>
    </location>
</feature>
<keyword evidence="12" id="KW-1185">Reference proteome</keyword>
<organism evidence="11 12">
    <name type="scientific">Pseudovirgaria hyperparasitica</name>
    <dbReference type="NCBI Taxonomy" id="470096"/>
    <lineage>
        <taxon>Eukaryota</taxon>
        <taxon>Fungi</taxon>
        <taxon>Dikarya</taxon>
        <taxon>Ascomycota</taxon>
        <taxon>Pezizomycotina</taxon>
        <taxon>Dothideomycetes</taxon>
        <taxon>Dothideomycetes incertae sedis</taxon>
        <taxon>Acrospermales</taxon>
        <taxon>Acrospermaceae</taxon>
        <taxon>Pseudovirgaria</taxon>
    </lineage>
</organism>
<feature type="topological domain" description="Lumenal" evidence="9">
    <location>
        <begin position="1"/>
        <end position="4"/>
    </location>
</feature>
<dbReference type="EMBL" id="ML996569">
    <property type="protein sequence ID" value="KAF2759705.1"/>
    <property type="molecule type" value="Genomic_DNA"/>
</dbReference>
<dbReference type="OrthoDB" id="69461at2759"/>
<evidence type="ECO:0000256" key="3">
    <source>
        <dbReference type="ARBA" id="ARBA00022448"/>
    </source>
</evidence>
<evidence type="ECO:0000256" key="2">
    <source>
        <dbReference type="ARBA" id="ARBA00010799"/>
    </source>
</evidence>
<gene>
    <name evidence="9" type="primary">GET1</name>
    <name evidence="11" type="ORF">EJ05DRAFT_498909</name>
</gene>
<dbReference type="Gene3D" id="1.10.287.660">
    <property type="entry name" value="Helix hairpin bin"/>
    <property type="match status" value="1"/>
</dbReference>
<dbReference type="GO" id="GO:0071816">
    <property type="term" value="P:tail-anchored membrane protein insertion into ER membrane"/>
    <property type="evidence" value="ECO:0007669"/>
    <property type="project" value="InterPro"/>
</dbReference>
<dbReference type="InterPro" id="IPR029012">
    <property type="entry name" value="Helix_hairpin_bin_sf"/>
</dbReference>
<evidence type="ECO:0000256" key="6">
    <source>
        <dbReference type="ARBA" id="ARBA00022989"/>
    </source>
</evidence>
<keyword evidence="7" id="KW-0175">Coiled coil</keyword>
<evidence type="ECO:0000256" key="9">
    <source>
        <dbReference type="HAMAP-Rule" id="MF_03113"/>
    </source>
</evidence>